<accession>A0ABN9SHU5</accession>
<name>A0ABN9SHU5_9DINO</name>
<sequence length="143" mass="14632">VSRSSSRPSSRTCRRAPPTATGGGRATPAGCQRGPVGTTTSRWSAAACGAPLSSRSTASASGPTQAGAATASSRSSPPATAPPSRRRSGASRPTTGHAHASRRQNVEGLQVVHRGQFPERRVPLRAGHHELRLLRRRAAAGAG</sequence>
<reference evidence="2" key="1">
    <citation type="submission" date="2023-10" db="EMBL/GenBank/DDBJ databases">
        <authorList>
            <person name="Chen Y."/>
            <person name="Shah S."/>
            <person name="Dougan E. K."/>
            <person name="Thang M."/>
            <person name="Chan C."/>
        </authorList>
    </citation>
    <scope>NUCLEOTIDE SEQUENCE [LARGE SCALE GENOMIC DNA]</scope>
</reference>
<dbReference type="EMBL" id="CAUYUJ010011170">
    <property type="protein sequence ID" value="CAK0831270.1"/>
    <property type="molecule type" value="Genomic_DNA"/>
</dbReference>
<evidence type="ECO:0000313" key="2">
    <source>
        <dbReference type="EMBL" id="CAK0831270.1"/>
    </source>
</evidence>
<keyword evidence="3" id="KW-1185">Reference proteome</keyword>
<dbReference type="Proteomes" id="UP001189429">
    <property type="component" value="Unassembled WGS sequence"/>
</dbReference>
<gene>
    <name evidence="2" type="ORF">PCOR1329_LOCUS29628</name>
</gene>
<feature type="non-terminal residue" evidence="2">
    <location>
        <position position="143"/>
    </location>
</feature>
<feature type="region of interest" description="Disordered" evidence="1">
    <location>
        <begin position="1"/>
        <end position="110"/>
    </location>
</feature>
<protein>
    <submittedName>
        <fullName evidence="2">Uncharacterized protein</fullName>
    </submittedName>
</protein>
<organism evidence="2 3">
    <name type="scientific">Prorocentrum cordatum</name>
    <dbReference type="NCBI Taxonomy" id="2364126"/>
    <lineage>
        <taxon>Eukaryota</taxon>
        <taxon>Sar</taxon>
        <taxon>Alveolata</taxon>
        <taxon>Dinophyceae</taxon>
        <taxon>Prorocentrales</taxon>
        <taxon>Prorocentraceae</taxon>
        <taxon>Prorocentrum</taxon>
    </lineage>
</organism>
<evidence type="ECO:0000313" key="3">
    <source>
        <dbReference type="Proteomes" id="UP001189429"/>
    </source>
</evidence>
<proteinExistence type="predicted"/>
<feature type="compositionally biased region" description="Polar residues" evidence="1">
    <location>
        <begin position="53"/>
        <end position="64"/>
    </location>
</feature>
<comment type="caution">
    <text evidence="2">The sequence shown here is derived from an EMBL/GenBank/DDBJ whole genome shotgun (WGS) entry which is preliminary data.</text>
</comment>
<feature type="non-terminal residue" evidence="2">
    <location>
        <position position="1"/>
    </location>
</feature>
<feature type="compositionally biased region" description="Low complexity" evidence="1">
    <location>
        <begin position="1"/>
        <end position="30"/>
    </location>
</feature>
<feature type="compositionally biased region" description="Low complexity" evidence="1">
    <location>
        <begin position="66"/>
        <end position="78"/>
    </location>
</feature>
<evidence type="ECO:0000256" key="1">
    <source>
        <dbReference type="SAM" id="MobiDB-lite"/>
    </source>
</evidence>